<reference evidence="1" key="1">
    <citation type="submission" date="2023-06" db="EMBL/GenBank/DDBJ databases">
        <title>Genomic of Parafulvivirga corallium.</title>
        <authorList>
            <person name="Wang G."/>
        </authorList>
    </citation>
    <scope>NUCLEOTIDE SEQUENCE</scope>
    <source>
        <strain evidence="1">BMA10</strain>
    </source>
</reference>
<gene>
    <name evidence="1" type="ORF">QQ008_02735</name>
</gene>
<dbReference type="Proteomes" id="UP001172082">
    <property type="component" value="Unassembled WGS sequence"/>
</dbReference>
<dbReference type="EMBL" id="JAUJEA010000001">
    <property type="protein sequence ID" value="MDN5200250.1"/>
    <property type="molecule type" value="Genomic_DNA"/>
</dbReference>
<dbReference type="RefSeq" id="WP_346750276.1">
    <property type="nucleotide sequence ID" value="NZ_JAUJEA010000001.1"/>
</dbReference>
<keyword evidence="2" id="KW-1185">Reference proteome</keyword>
<name>A0ABT8KKZ9_9BACT</name>
<sequence>MSAKKKAGDIPQDKLDRYDELIEAHPDIERKGASMPYTSHNGHMFTFLGKGGSIGLRLPKEEREDFLTKYETGLYETHGTVLKEYVIVPADLLQNTEKLRKYLDLSFEYVKTLKPKPSKKKK</sequence>
<protein>
    <recommendedName>
        <fullName evidence="3">TfoX N-terminal domain-containing protein</fullName>
    </recommendedName>
</protein>
<evidence type="ECO:0000313" key="1">
    <source>
        <dbReference type="EMBL" id="MDN5200250.1"/>
    </source>
</evidence>
<comment type="caution">
    <text evidence="1">The sequence shown here is derived from an EMBL/GenBank/DDBJ whole genome shotgun (WGS) entry which is preliminary data.</text>
</comment>
<evidence type="ECO:0000313" key="2">
    <source>
        <dbReference type="Proteomes" id="UP001172082"/>
    </source>
</evidence>
<proteinExistence type="predicted"/>
<accession>A0ABT8KKZ9</accession>
<organism evidence="1 2">
    <name type="scientific">Splendidivirga corallicola</name>
    <dbReference type="NCBI Taxonomy" id="3051826"/>
    <lineage>
        <taxon>Bacteria</taxon>
        <taxon>Pseudomonadati</taxon>
        <taxon>Bacteroidota</taxon>
        <taxon>Cytophagia</taxon>
        <taxon>Cytophagales</taxon>
        <taxon>Splendidivirgaceae</taxon>
        <taxon>Splendidivirga</taxon>
    </lineage>
</organism>
<evidence type="ECO:0008006" key="3">
    <source>
        <dbReference type="Google" id="ProtNLM"/>
    </source>
</evidence>